<dbReference type="PROSITE" id="PS50089">
    <property type="entry name" value="ZF_RING_2"/>
    <property type="match status" value="1"/>
</dbReference>
<dbReference type="CDD" id="cd16479">
    <property type="entry name" value="RING-H2_synoviolin"/>
    <property type="match status" value="1"/>
</dbReference>
<evidence type="ECO:0000256" key="2">
    <source>
        <dbReference type="ARBA" id="ARBA00004477"/>
    </source>
</evidence>
<keyword evidence="9 15" id="KW-0863">Zinc-finger</keyword>
<dbReference type="GO" id="GO:0036503">
    <property type="term" value="P:ERAD pathway"/>
    <property type="evidence" value="ECO:0007669"/>
    <property type="project" value="TreeGrafter"/>
</dbReference>
<feature type="region of interest" description="Disordered" evidence="16">
    <location>
        <begin position="384"/>
        <end position="420"/>
    </location>
</feature>
<comment type="subcellular location">
    <subcellularLocation>
        <location evidence="2">Endoplasmic reticulum membrane</location>
        <topology evidence="2">Multi-pass membrane protein</topology>
    </subcellularLocation>
</comment>
<evidence type="ECO:0000256" key="16">
    <source>
        <dbReference type="SAM" id="MobiDB-lite"/>
    </source>
</evidence>
<feature type="compositionally biased region" description="Basic and acidic residues" evidence="16">
    <location>
        <begin position="590"/>
        <end position="600"/>
    </location>
</feature>
<dbReference type="FunFam" id="3.30.40.10:FF:000194">
    <property type="entry name" value="ERAD-associated E3 ubiquitin-protein ligase HRD1A"/>
    <property type="match status" value="1"/>
</dbReference>
<feature type="region of interest" description="Disordered" evidence="16">
    <location>
        <begin position="568"/>
        <end position="600"/>
    </location>
</feature>
<evidence type="ECO:0000256" key="10">
    <source>
        <dbReference type="ARBA" id="ARBA00022786"/>
    </source>
</evidence>
<protein>
    <recommendedName>
        <fullName evidence="5">RING-type E3 ubiquitin transferase</fullName>
        <ecNumber evidence="5">2.3.2.27</ecNumber>
    </recommendedName>
</protein>
<dbReference type="SUPFAM" id="SSF57850">
    <property type="entry name" value="RING/U-box"/>
    <property type="match status" value="1"/>
</dbReference>
<evidence type="ECO:0000256" key="9">
    <source>
        <dbReference type="ARBA" id="ARBA00022771"/>
    </source>
</evidence>
<reference evidence="19 20" key="1">
    <citation type="submission" date="2024-01" db="EMBL/GenBank/DDBJ databases">
        <title>The genomes of 5 underutilized Papilionoideae crops provide insights into root nodulation and disease resistanc.</title>
        <authorList>
            <person name="Yuan L."/>
        </authorList>
    </citation>
    <scope>NUCLEOTIDE SEQUENCE [LARGE SCALE GENOMIC DNA]</scope>
    <source>
        <strain evidence="19">ZHUSHIDOU_FW_LH</strain>
        <tissue evidence="19">Leaf</tissue>
    </source>
</reference>
<evidence type="ECO:0000256" key="13">
    <source>
        <dbReference type="ARBA" id="ARBA00022989"/>
    </source>
</evidence>
<dbReference type="InterPro" id="IPR058051">
    <property type="entry name" value="Znf_RING_synoviolin"/>
</dbReference>
<evidence type="ECO:0000259" key="18">
    <source>
        <dbReference type="PROSITE" id="PS50089"/>
    </source>
</evidence>
<keyword evidence="12" id="KW-0862">Zinc</keyword>
<keyword evidence="20" id="KW-1185">Reference proteome</keyword>
<dbReference type="InterPro" id="IPR050731">
    <property type="entry name" value="HRD1_E3_ubiq-ligases"/>
</dbReference>
<feature type="transmembrane region" description="Helical" evidence="17">
    <location>
        <begin position="215"/>
        <end position="239"/>
    </location>
</feature>
<dbReference type="Proteomes" id="UP001372338">
    <property type="component" value="Unassembled WGS sequence"/>
</dbReference>
<evidence type="ECO:0000256" key="15">
    <source>
        <dbReference type="PROSITE-ProRule" id="PRU00175"/>
    </source>
</evidence>
<name>A0AAN9EJ45_CROPI</name>
<gene>
    <name evidence="19" type="ORF">RIF29_37578</name>
</gene>
<feature type="transmembrane region" description="Helical" evidence="17">
    <location>
        <begin position="143"/>
        <end position="163"/>
    </location>
</feature>
<evidence type="ECO:0000256" key="14">
    <source>
        <dbReference type="ARBA" id="ARBA00023136"/>
    </source>
</evidence>
<keyword evidence="14 17" id="KW-0472">Membrane</keyword>
<keyword evidence="11" id="KW-0256">Endoplasmic reticulum</keyword>
<dbReference type="Pfam" id="PF25563">
    <property type="entry name" value="TPR_SYVN1_N"/>
    <property type="match status" value="1"/>
</dbReference>
<evidence type="ECO:0000256" key="4">
    <source>
        <dbReference type="ARBA" id="ARBA00010089"/>
    </source>
</evidence>
<evidence type="ECO:0000256" key="12">
    <source>
        <dbReference type="ARBA" id="ARBA00022833"/>
    </source>
</evidence>
<comment type="catalytic activity">
    <reaction evidence="1">
        <text>S-ubiquitinyl-[E2 ubiquitin-conjugating enzyme]-L-cysteine + [acceptor protein]-L-lysine = [E2 ubiquitin-conjugating enzyme]-L-cysteine + N(6)-ubiquitinyl-[acceptor protein]-L-lysine.</text>
        <dbReference type="EC" id="2.3.2.27"/>
    </reaction>
</comment>
<dbReference type="PANTHER" id="PTHR22763">
    <property type="entry name" value="RING ZINC FINGER PROTEIN"/>
    <property type="match status" value="1"/>
</dbReference>
<dbReference type="GO" id="GO:0005789">
    <property type="term" value="C:endoplasmic reticulum membrane"/>
    <property type="evidence" value="ECO:0007669"/>
    <property type="project" value="UniProtKB-SubCell"/>
</dbReference>
<evidence type="ECO:0000313" key="19">
    <source>
        <dbReference type="EMBL" id="KAK7253126.1"/>
    </source>
</evidence>
<comment type="similarity">
    <text evidence="4">Belongs to the HRD1 family.</text>
</comment>
<dbReference type="GO" id="GO:0043161">
    <property type="term" value="P:proteasome-mediated ubiquitin-dependent protein catabolic process"/>
    <property type="evidence" value="ECO:0007669"/>
    <property type="project" value="TreeGrafter"/>
</dbReference>
<evidence type="ECO:0000256" key="6">
    <source>
        <dbReference type="ARBA" id="ARBA00022679"/>
    </source>
</evidence>
<dbReference type="GO" id="GO:0008270">
    <property type="term" value="F:zinc ion binding"/>
    <property type="evidence" value="ECO:0007669"/>
    <property type="project" value="UniProtKB-KW"/>
</dbReference>
<comment type="pathway">
    <text evidence="3">Protein modification; protein ubiquitination.</text>
</comment>
<organism evidence="19 20">
    <name type="scientific">Crotalaria pallida</name>
    <name type="common">Smooth rattlebox</name>
    <name type="synonym">Crotalaria striata</name>
    <dbReference type="NCBI Taxonomy" id="3830"/>
    <lineage>
        <taxon>Eukaryota</taxon>
        <taxon>Viridiplantae</taxon>
        <taxon>Streptophyta</taxon>
        <taxon>Embryophyta</taxon>
        <taxon>Tracheophyta</taxon>
        <taxon>Spermatophyta</taxon>
        <taxon>Magnoliopsida</taxon>
        <taxon>eudicotyledons</taxon>
        <taxon>Gunneridae</taxon>
        <taxon>Pentapetalae</taxon>
        <taxon>rosids</taxon>
        <taxon>fabids</taxon>
        <taxon>Fabales</taxon>
        <taxon>Fabaceae</taxon>
        <taxon>Papilionoideae</taxon>
        <taxon>50 kb inversion clade</taxon>
        <taxon>genistoids sensu lato</taxon>
        <taxon>core genistoids</taxon>
        <taxon>Crotalarieae</taxon>
        <taxon>Crotalaria</taxon>
    </lineage>
</organism>
<dbReference type="Pfam" id="PF13639">
    <property type="entry name" value="zf-RING_2"/>
    <property type="match status" value="1"/>
</dbReference>
<comment type="caution">
    <text evidence="19">The sequence shown here is derived from an EMBL/GenBank/DDBJ whole genome shotgun (WGS) entry which is preliminary data.</text>
</comment>
<dbReference type="EMBL" id="JAYWIO010000007">
    <property type="protein sequence ID" value="KAK7253126.1"/>
    <property type="molecule type" value="Genomic_DNA"/>
</dbReference>
<evidence type="ECO:0000256" key="8">
    <source>
        <dbReference type="ARBA" id="ARBA00022723"/>
    </source>
</evidence>
<sequence length="600" mass="67749">MSQSNLIRDGESKRQKKRCRSWLPPPSFLVFLHRSISLHSHPSLMMRLKTYAGLSLIATLAITYHAFNSRGQFYPAMVYLSTSKISLLLLFNMGLVIMCSLWQLTKKIFLGSLREAEVERLNEQSWREVMEILFAITIFRQDFSVTFLAMVTALLAIKALHWLAQKRVEYIETTPSVPTLSHIRIVSFMGFLLLLDTLLLYNSMKHLLETWQPSVSIFFSFEYMILATTTVSIFVKYIFYVSDMLMEGQWEKKPVFTFYLELIRDLLHLSMYLCFFLVIFVNYGVPLHLIRELYETFRNFKVRVADYIRYRKITSNMNDRFPDATPEELNANDATCIICREEMTTAKKLICGHLFHVHCLRSWLERQHTCPTCRALVVPAENGTTATGAQHGSQSDALRQGTGTGAGSTAQTEGGNGVATDNLSRHQARLQAAAAAASIYEKSYVYPSATSFVGSPGYTPYPPVQTSMAKSSNTDLNGEQASSQQVQKQFVIPGGPTNVSFPPMGHFHFQPSQTHAAPVNYGERFENDPNVPSSLLEAQRKLIQYQIEILQHQLHLLQRTNVEKGINDGVSTSDSRGKVISSSSSVSGHGYHEEIQDGKA</sequence>
<keyword evidence="7 17" id="KW-0812">Transmembrane</keyword>
<keyword evidence="6" id="KW-0808">Transferase</keyword>
<dbReference type="GO" id="GO:0061630">
    <property type="term" value="F:ubiquitin protein ligase activity"/>
    <property type="evidence" value="ECO:0007669"/>
    <property type="project" value="UniProtKB-EC"/>
</dbReference>
<feature type="compositionally biased region" description="Low complexity" evidence="16">
    <location>
        <begin position="578"/>
        <end position="587"/>
    </location>
</feature>
<dbReference type="InterPro" id="IPR057992">
    <property type="entry name" value="TPR_SYVN1_N"/>
</dbReference>
<evidence type="ECO:0000256" key="1">
    <source>
        <dbReference type="ARBA" id="ARBA00000900"/>
    </source>
</evidence>
<evidence type="ECO:0000256" key="17">
    <source>
        <dbReference type="SAM" id="Phobius"/>
    </source>
</evidence>
<dbReference type="Gene3D" id="3.30.40.10">
    <property type="entry name" value="Zinc/RING finger domain, C3HC4 (zinc finger)"/>
    <property type="match status" value="1"/>
</dbReference>
<dbReference type="PANTHER" id="PTHR22763:SF184">
    <property type="entry name" value="E3 UBIQUITIN-PROTEIN LIGASE SYNOVIOLIN"/>
    <property type="match status" value="1"/>
</dbReference>
<dbReference type="InterPro" id="IPR013083">
    <property type="entry name" value="Znf_RING/FYVE/PHD"/>
</dbReference>
<dbReference type="AlphaFoldDB" id="A0AAN9EJ45"/>
<dbReference type="InterPro" id="IPR001841">
    <property type="entry name" value="Znf_RING"/>
</dbReference>
<feature type="compositionally biased region" description="Polar residues" evidence="16">
    <location>
        <begin position="384"/>
        <end position="397"/>
    </location>
</feature>
<keyword evidence="13 17" id="KW-1133">Transmembrane helix</keyword>
<evidence type="ECO:0000256" key="11">
    <source>
        <dbReference type="ARBA" id="ARBA00022824"/>
    </source>
</evidence>
<evidence type="ECO:0000313" key="20">
    <source>
        <dbReference type="Proteomes" id="UP001372338"/>
    </source>
</evidence>
<accession>A0AAN9EJ45</accession>
<feature type="domain" description="RING-type" evidence="18">
    <location>
        <begin position="336"/>
        <end position="374"/>
    </location>
</feature>
<dbReference type="SMART" id="SM00184">
    <property type="entry name" value="RING"/>
    <property type="match status" value="1"/>
</dbReference>
<feature type="transmembrane region" description="Helical" evidence="17">
    <location>
        <begin position="48"/>
        <end position="67"/>
    </location>
</feature>
<evidence type="ECO:0000256" key="5">
    <source>
        <dbReference type="ARBA" id="ARBA00012483"/>
    </source>
</evidence>
<keyword evidence="10" id="KW-0833">Ubl conjugation pathway</keyword>
<feature type="transmembrane region" description="Helical" evidence="17">
    <location>
        <begin position="87"/>
        <end position="104"/>
    </location>
</feature>
<keyword evidence="8" id="KW-0479">Metal-binding</keyword>
<feature type="transmembrane region" description="Helical" evidence="17">
    <location>
        <begin position="269"/>
        <end position="290"/>
    </location>
</feature>
<feature type="transmembrane region" description="Helical" evidence="17">
    <location>
        <begin position="183"/>
        <end position="203"/>
    </location>
</feature>
<proteinExistence type="inferred from homology"/>
<dbReference type="EC" id="2.3.2.27" evidence="5"/>
<evidence type="ECO:0000256" key="7">
    <source>
        <dbReference type="ARBA" id="ARBA00022692"/>
    </source>
</evidence>
<evidence type="ECO:0000256" key="3">
    <source>
        <dbReference type="ARBA" id="ARBA00004906"/>
    </source>
</evidence>